<keyword evidence="1" id="KW-0175">Coiled coil</keyword>
<dbReference type="Proteomes" id="UP000823941">
    <property type="component" value="Chromosome 9"/>
</dbReference>
<name>A0ABQ7QT50_PLUXY</name>
<dbReference type="InterPro" id="IPR011011">
    <property type="entry name" value="Znf_FYVE_PHD"/>
</dbReference>
<comment type="caution">
    <text evidence="3">The sequence shown here is derived from an EMBL/GenBank/DDBJ whole genome shotgun (WGS) entry which is preliminary data.</text>
</comment>
<dbReference type="PANTHER" id="PTHR11505">
    <property type="entry name" value="L1 TRANSPOSABLE ELEMENT-RELATED"/>
    <property type="match status" value="1"/>
</dbReference>
<evidence type="ECO:0000313" key="4">
    <source>
        <dbReference type="Proteomes" id="UP000823941"/>
    </source>
</evidence>
<dbReference type="EMBL" id="JAHIBW010000009">
    <property type="protein sequence ID" value="KAG7308235.1"/>
    <property type="molecule type" value="Genomic_DNA"/>
</dbReference>
<proteinExistence type="predicted"/>
<protein>
    <recommendedName>
        <fullName evidence="2">FP protein C-terminal domain-containing protein</fullName>
    </recommendedName>
</protein>
<evidence type="ECO:0000313" key="3">
    <source>
        <dbReference type="EMBL" id="KAG7308235.1"/>
    </source>
</evidence>
<evidence type="ECO:0000259" key="2">
    <source>
        <dbReference type="Pfam" id="PF25298"/>
    </source>
</evidence>
<feature type="domain" description="FP protein C-terminal" evidence="2">
    <location>
        <begin position="279"/>
        <end position="330"/>
    </location>
</feature>
<sequence>MPKACVPANCATCADNVGHGPDCSSCKSRYHFSCAGISERGYDRLGTGKATWICSSCRDKQVKPPTDLDTTWTSKAEPKQTAGKEDMLLQMSQQMDVILKKLDSVSSIEADIKEMKGDIMVLNSNLSKSIEELTHRISDVENRVTEVEQLRSEVNELRKTVADLTEDNSRNEQWVRKSNIQINGVPQKQGENLISILNRLADYCSFSLKPDTDIDFITRIATKNDTDVKRPKPIIVKFQARYKKDDFLAALRKMKGIKCSDIGFVGVDDRIYANDHLSTKNRYLLQQAKAKVKAKNYAFCWVRNCTVMVRRNEKSPIIYITSADALKKIT</sequence>
<evidence type="ECO:0000256" key="1">
    <source>
        <dbReference type="SAM" id="Coils"/>
    </source>
</evidence>
<keyword evidence="4" id="KW-1185">Reference proteome</keyword>
<dbReference type="Gene3D" id="3.30.40.10">
    <property type="entry name" value="Zinc/RING finger domain, C3HC4 (zinc finger)"/>
    <property type="match status" value="1"/>
</dbReference>
<feature type="coiled-coil region" evidence="1">
    <location>
        <begin position="123"/>
        <end position="167"/>
    </location>
</feature>
<dbReference type="Gene3D" id="3.30.70.1820">
    <property type="entry name" value="L1 transposable element, RRM domain"/>
    <property type="match status" value="1"/>
</dbReference>
<dbReference type="Gene3D" id="1.20.5.340">
    <property type="match status" value="1"/>
</dbReference>
<organism evidence="3 4">
    <name type="scientific">Plutella xylostella</name>
    <name type="common">Diamondback moth</name>
    <name type="synonym">Plutella maculipennis</name>
    <dbReference type="NCBI Taxonomy" id="51655"/>
    <lineage>
        <taxon>Eukaryota</taxon>
        <taxon>Metazoa</taxon>
        <taxon>Ecdysozoa</taxon>
        <taxon>Arthropoda</taxon>
        <taxon>Hexapoda</taxon>
        <taxon>Insecta</taxon>
        <taxon>Pterygota</taxon>
        <taxon>Neoptera</taxon>
        <taxon>Endopterygota</taxon>
        <taxon>Lepidoptera</taxon>
        <taxon>Glossata</taxon>
        <taxon>Ditrysia</taxon>
        <taxon>Yponomeutoidea</taxon>
        <taxon>Plutellidae</taxon>
        <taxon>Plutella</taxon>
    </lineage>
</organism>
<accession>A0ABQ7QT50</accession>
<dbReference type="Pfam" id="PF25298">
    <property type="entry name" value="Baculo_FP_2nd"/>
    <property type="match status" value="1"/>
</dbReference>
<dbReference type="SUPFAM" id="SSF57903">
    <property type="entry name" value="FYVE/PHD zinc finger"/>
    <property type="match status" value="1"/>
</dbReference>
<dbReference type="InterPro" id="IPR013083">
    <property type="entry name" value="Znf_RING/FYVE/PHD"/>
</dbReference>
<reference evidence="3 4" key="1">
    <citation type="submission" date="2021-06" db="EMBL/GenBank/DDBJ databases">
        <title>A haploid diamondback moth (Plutella xylostella L.) genome assembly resolves 31 chromosomes and identifies a diamide resistance mutation.</title>
        <authorList>
            <person name="Ward C.M."/>
            <person name="Perry K.D."/>
            <person name="Baker G."/>
            <person name="Powis K."/>
            <person name="Heckel D.G."/>
            <person name="Baxter S.W."/>
        </authorList>
    </citation>
    <scope>NUCLEOTIDE SEQUENCE [LARGE SCALE GENOMIC DNA]</scope>
    <source>
        <strain evidence="3 4">LV</strain>
        <tissue evidence="3">Single pupa</tissue>
    </source>
</reference>
<gene>
    <name evidence="3" type="ORF">JYU34_006908</name>
</gene>
<dbReference type="InterPro" id="IPR057251">
    <property type="entry name" value="FP_C"/>
</dbReference>
<dbReference type="InterPro" id="IPR004244">
    <property type="entry name" value="Transposase_22"/>
</dbReference>